<evidence type="ECO:0000256" key="3">
    <source>
        <dbReference type="ARBA" id="ARBA00022989"/>
    </source>
</evidence>
<accession>A0AAD5JYZ3</accession>
<evidence type="ECO:0000256" key="2">
    <source>
        <dbReference type="ARBA" id="ARBA00022692"/>
    </source>
</evidence>
<keyword evidence="4" id="KW-0560">Oxidoreductase</keyword>
<feature type="transmembrane region" description="Helical" evidence="8">
    <location>
        <begin position="132"/>
        <end position="150"/>
    </location>
</feature>
<dbReference type="Pfam" id="PF08030">
    <property type="entry name" value="NAD_binding_6"/>
    <property type="match status" value="1"/>
</dbReference>
<evidence type="ECO:0000259" key="9">
    <source>
        <dbReference type="Pfam" id="PF01794"/>
    </source>
</evidence>
<keyword evidence="12" id="KW-1185">Reference proteome</keyword>
<feature type="domain" description="Ferric oxidoreductase" evidence="9">
    <location>
        <begin position="135"/>
        <end position="251"/>
    </location>
</feature>
<dbReference type="PANTHER" id="PTHR11972:SF69">
    <property type="entry name" value="FERRIC REDUCTION OXIDASE 6-RELATED"/>
    <property type="match status" value="1"/>
</dbReference>
<evidence type="ECO:0000256" key="1">
    <source>
        <dbReference type="ARBA" id="ARBA00004141"/>
    </source>
</evidence>
<evidence type="ECO:0000259" key="10">
    <source>
        <dbReference type="Pfam" id="PF08030"/>
    </source>
</evidence>
<gene>
    <name evidence="11" type="ORF">BDA99DRAFT_576331</name>
</gene>
<comment type="caution">
    <text evidence="11">The sequence shown here is derived from an EMBL/GenBank/DDBJ whole genome shotgun (WGS) entry which is preliminary data.</text>
</comment>
<name>A0AAD5JYZ3_9FUNG</name>
<dbReference type="InterPro" id="IPR050369">
    <property type="entry name" value="RBOH/FRE"/>
</dbReference>
<dbReference type="InterPro" id="IPR013121">
    <property type="entry name" value="Fe_red_NAD-bd_6"/>
</dbReference>
<dbReference type="InterPro" id="IPR013130">
    <property type="entry name" value="Fe3_Rdtase_TM_dom"/>
</dbReference>
<feature type="region of interest" description="Disordered" evidence="7">
    <location>
        <begin position="373"/>
        <end position="431"/>
    </location>
</feature>
<feature type="compositionally biased region" description="Low complexity" evidence="7">
    <location>
        <begin position="409"/>
        <end position="419"/>
    </location>
</feature>
<dbReference type="AlphaFoldDB" id="A0AAD5JYZ3"/>
<evidence type="ECO:0000313" key="12">
    <source>
        <dbReference type="Proteomes" id="UP001209540"/>
    </source>
</evidence>
<organism evidence="11 12">
    <name type="scientific">Phascolomyces articulosus</name>
    <dbReference type="NCBI Taxonomy" id="60185"/>
    <lineage>
        <taxon>Eukaryota</taxon>
        <taxon>Fungi</taxon>
        <taxon>Fungi incertae sedis</taxon>
        <taxon>Mucoromycota</taxon>
        <taxon>Mucoromycotina</taxon>
        <taxon>Mucoromycetes</taxon>
        <taxon>Mucorales</taxon>
        <taxon>Lichtheimiaceae</taxon>
        <taxon>Phascolomyces</taxon>
    </lineage>
</organism>
<keyword evidence="2 8" id="KW-0812">Transmembrane</keyword>
<evidence type="ECO:0000313" key="11">
    <source>
        <dbReference type="EMBL" id="KAI9247489.1"/>
    </source>
</evidence>
<dbReference type="GO" id="GO:0016175">
    <property type="term" value="F:superoxide-generating NAD(P)H oxidase activity"/>
    <property type="evidence" value="ECO:0007669"/>
    <property type="project" value="TreeGrafter"/>
</dbReference>
<feature type="domain" description="Ferric reductase NAD binding" evidence="10">
    <location>
        <begin position="477"/>
        <end position="639"/>
    </location>
</feature>
<protein>
    <submittedName>
        <fullName evidence="11">Ferric reductase like transmembrane component-domain-containing protein</fullName>
    </submittedName>
</protein>
<keyword evidence="5" id="KW-0813">Transport</keyword>
<dbReference type="Pfam" id="PF01794">
    <property type="entry name" value="Ferric_reduct"/>
    <property type="match status" value="1"/>
</dbReference>
<dbReference type="SUPFAM" id="SSF52343">
    <property type="entry name" value="Ferredoxin reductase-like, C-terminal NADP-linked domain"/>
    <property type="match status" value="1"/>
</dbReference>
<reference evidence="11" key="1">
    <citation type="journal article" date="2022" name="IScience">
        <title>Evolution of zygomycete secretomes and the origins of terrestrial fungal ecologies.</title>
        <authorList>
            <person name="Chang Y."/>
            <person name="Wang Y."/>
            <person name="Mondo S."/>
            <person name="Ahrendt S."/>
            <person name="Andreopoulos W."/>
            <person name="Barry K."/>
            <person name="Beard J."/>
            <person name="Benny G.L."/>
            <person name="Blankenship S."/>
            <person name="Bonito G."/>
            <person name="Cuomo C."/>
            <person name="Desiro A."/>
            <person name="Gervers K.A."/>
            <person name="Hundley H."/>
            <person name="Kuo A."/>
            <person name="LaButti K."/>
            <person name="Lang B.F."/>
            <person name="Lipzen A."/>
            <person name="O'Donnell K."/>
            <person name="Pangilinan J."/>
            <person name="Reynolds N."/>
            <person name="Sandor L."/>
            <person name="Smith M.E."/>
            <person name="Tsang A."/>
            <person name="Grigoriev I.V."/>
            <person name="Stajich J.E."/>
            <person name="Spatafora J.W."/>
        </authorList>
    </citation>
    <scope>NUCLEOTIDE SEQUENCE</scope>
    <source>
        <strain evidence="11">RSA 2281</strain>
    </source>
</reference>
<feature type="transmembrane region" description="Helical" evidence="8">
    <location>
        <begin position="171"/>
        <end position="189"/>
    </location>
</feature>
<keyword evidence="5" id="KW-0406">Ion transport</keyword>
<evidence type="ECO:0000256" key="4">
    <source>
        <dbReference type="ARBA" id="ARBA00023002"/>
    </source>
</evidence>
<keyword evidence="6 8" id="KW-0472">Membrane</keyword>
<dbReference type="SFLD" id="SFLDS00052">
    <property type="entry name" value="Ferric_Reductase_Domain"/>
    <property type="match status" value="1"/>
</dbReference>
<evidence type="ECO:0000256" key="5">
    <source>
        <dbReference type="ARBA" id="ARBA00023065"/>
    </source>
</evidence>
<dbReference type="EMBL" id="JAIXMP010000042">
    <property type="protein sequence ID" value="KAI9247489.1"/>
    <property type="molecule type" value="Genomic_DNA"/>
</dbReference>
<dbReference type="Gene3D" id="3.40.50.80">
    <property type="entry name" value="Nucleotide-binding domain of ferredoxin-NADP reductase (FNR) module"/>
    <property type="match status" value="1"/>
</dbReference>
<evidence type="ECO:0000256" key="7">
    <source>
        <dbReference type="SAM" id="MobiDB-lite"/>
    </source>
</evidence>
<feature type="compositionally biased region" description="Basic and acidic residues" evidence="7">
    <location>
        <begin position="385"/>
        <end position="402"/>
    </location>
</feature>
<proteinExistence type="predicted"/>
<reference evidence="11" key="2">
    <citation type="submission" date="2023-02" db="EMBL/GenBank/DDBJ databases">
        <authorList>
            <consortium name="DOE Joint Genome Institute"/>
            <person name="Mondo S.J."/>
            <person name="Chang Y."/>
            <person name="Wang Y."/>
            <person name="Ahrendt S."/>
            <person name="Andreopoulos W."/>
            <person name="Barry K."/>
            <person name="Beard J."/>
            <person name="Benny G.L."/>
            <person name="Blankenship S."/>
            <person name="Bonito G."/>
            <person name="Cuomo C."/>
            <person name="Desiro A."/>
            <person name="Gervers K.A."/>
            <person name="Hundley H."/>
            <person name="Kuo A."/>
            <person name="LaButti K."/>
            <person name="Lang B.F."/>
            <person name="Lipzen A."/>
            <person name="O'Donnell K."/>
            <person name="Pangilinan J."/>
            <person name="Reynolds N."/>
            <person name="Sandor L."/>
            <person name="Smith M.W."/>
            <person name="Tsang A."/>
            <person name="Grigoriev I.V."/>
            <person name="Stajich J.E."/>
            <person name="Spatafora J.W."/>
        </authorList>
    </citation>
    <scope>NUCLEOTIDE SEQUENCE</scope>
    <source>
        <strain evidence="11">RSA 2281</strain>
    </source>
</reference>
<dbReference type="Proteomes" id="UP001209540">
    <property type="component" value="Unassembled WGS sequence"/>
</dbReference>
<feature type="transmembrane region" description="Helical" evidence="8">
    <location>
        <begin position="236"/>
        <end position="254"/>
    </location>
</feature>
<dbReference type="CDD" id="cd06186">
    <property type="entry name" value="NOX_Duox_like_FAD_NADP"/>
    <property type="match status" value="1"/>
</dbReference>
<dbReference type="GO" id="GO:0006811">
    <property type="term" value="P:monoatomic ion transport"/>
    <property type="evidence" value="ECO:0007669"/>
    <property type="project" value="UniProtKB-KW"/>
</dbReference>
<dbReference type="GO" id="GO:0005886">
    <property type="term" value="C:plasma membrane"/>
    <property type="evidence" value="ECO:0007669"/>
    <property type="project" value="TreeGrafter"/>
</dbReference>
<dbReference type="PANTHER" id="PTHR11972">
    <property type="entry name" value="NADPH OXIDASE"/>
    <property type="match status" value="1"/>
</dbReference>
<evidence type="ECO:0000256" key="6">
    <source>
        <dbReference type="ARBA" id="ARBA00023136"/>
    </source>
</evidence>
<dbReference type="InterPro" id="IPR039261">
    <property type="entry name" value="FNR_nucleotide-bd"/>
</dbReference>
<dbReference type="SFLD" id="SFLDG01168">
    <property type="entry name" value="Ferric_reductase_subgroup_(FRE"/>
    <property type="match status" value="1"/>
</dbReference>
<feature type="transmembrane region" description="Helical" evidence="8">
    <location>
        <begin position="93"/>
        <end position="112"/>
    </location>
</feature>
<feature type="transmembrane region" description="Helical" evidence="8">
    <location>
        <begin position="20"/>
        <end position="40"/>
    </location>
</feature>
<comment type="subcellular location">
    <subcellularLocation>
        <location evidence="1">Membrane</location>
        <topology evidence="1">Multi-pass membrane protein</topology>
    </subcellularLocation>
</comment>
<feature type="transmembrane region" description="Helical" evidence="8">
    <location>
        <begin position="209"/>
        <end position="229"/>
    </location>
</feature>
<evidence type="ECO:0000256" key="8">
    <source>
        <dbReference type="SAM" id="Phobius"/>
    </source>
</evidence>
<sequence>MAVELNTAKDFHKVGYTYAFFWWGLFTFYCLAYQLDRLLVYRARRLRSQGKITKENDNVPFSILGFVGGPFKRIGDHVIQIPFITTWMPIKHIIGVSLFCIINALWILFAPFKLAPDKTWGDTMIIKLMDRRGAYVGMVNWSFVFVLGSRNTVVTRMSGMTFEGLIPFHRWLARIGFCEFVPHFVWRIMKGYQKHYVVKDALFEDIEQGTGTIAMIGFLLLFVTSFEWIRRNFFEVFYYCHIVGIIIAIIAACWHEVACFYYFIPAVLLWVFDRIWRTYQSWWPNHHQTKLLSVQAFHHESSTTQSQQQGITHVLFEYGRLKHYHPGQYVFVTLVNKTKKAFWNYANWHPMTISEILQPALVDGSTTVPTKGLNEKILTSKNKKTLQDGKKEKIQQENHQVEQEQATTSSSSSSSSDSSLTNMKNRRNRNGDIPAASLHIKALGSYTQDLLDAGMQHKELDFRVDGPYGPRLEYQDYKTMACFAAGIGITPALTLIKDCVERRAAGVDTVTTDQIHLVWAIRTLDELTPFTDLIIYWTEQCQKAVNPFQLYLDIYVTRQQEINDNTTELQDKSAPRKSRHWIQDLDHCQVTFNTRPDISKCMDRIESMVSLSDNNKKKSSVWVHTCGSDDFMRLIMNQAIQHDWDVHHETFEF</sequence>
<keyword evidence="3 8" id="KW-1133">Transmembrane helix</keyword>